<reference evidence="2 3" key="1">
    <citation type="submission" date="2021-10" db="EMBL/GenBank/DDBJ databases">
        <title>Anaerobic single-cell dispensing facilitates the cultivation of human gut bacteria.</title>
        <authorList>
            <person name="Afrizal A."/>
        </authorList>
    </citation>
    <scope>NUCLEOTIDE SEQUENCE [LARGE SCALE GENOMIC DNA]</scope>
    <source>
        <strain evidence="2 3">CLA-AA-H276</strain>
    </source>
</reference>
<evidence type="ECO:0000259" key="1">
    <source>
        <dbReference type="Pfam" id="PF12957"/>
    </source>
</evidence>
<dbReference type="Proteomes" id="UP001198220">
    <property type="component" value="Unassembled WGS sequence"/>
</dbReference>
<protein>
    <recommendedName>
        <fullName evidence="1">DUF3846 domain-containing protein</fullName>
    </recommendedName>
</protein>
<dbReference type="AlphaFoldDB" id="A0AAE3A2C4"/>
<proteinExistence type="predicted"/>
<comment type="caution">
    <text evidence="2">The sequence shown here is derived from an EMBL/GenBank/DDBJ whole genome shotgun (WGS) entry which is preliminary data.</text>
</comment>
<accession>A0AAE3A2C4</accession>
<organism evidence="2 3">
    <name type="scientific">Hominiventricola filiformis</name>
    <dbReference type="NCBI Taxonomy" id="2885352"/>
    <lineage>
        <taxon>Bacteria</taxon>
        <taxon>Bacillati</taxon>
        <taxon>Bacillota</taxon>
        <taxon>Clostridia</taxon>
        <taxon>Lachnospirales</taxon>
        <taxon>Lachnospiraceae</taxon>
        <taxon>Hominiventricola</taxon>
    </lineage>
</organism>
<dbReference type="RefSeq" id="WP_308458370.1">
    <property type="nucleotide sequence ID" value="NZ_JAJEPS010000001.1"/>
</dbReference>
<evidence type="ECO:0000313" key="2">
    <source>
        <dbReference type="EMBL" id="MCC2124816.1"/>
    </source>
</evidence>
<keyword evidence="3" id="KW-1185">Reference proteome</keyword>
<gene>
    <name evidence="2" type="ORF">LKD36_01330</name>
</gene>
<dbReference type="EMBL" id="JAJEPS010000001">
    <property type="protein sequence ID" value="MCC2124816.1"/>
    <property type="molecule type" value="Genomic_DNA"/>
</dbReference>
<name>A0AAE3A2C4_9FIRM</name>
<dbReference type="InterPro" id="IPR024559">
    <property type="entry name" value="DUF3846"/>
</dbReference>
<sequence length="127" mass="14496">MKKLFGVLLDVQNSKVQKIEIEDSLDEFYRILNCSLVDMPVRKIGNKYFTIICDDEGLFAEDYKISATNNFGQPQLVGNLFIVSAENIDGELQSLTDDDANYILKHVLTIFTRKHPEGYPALTQVEY</sequence>
<feature type="domain" description="DUF3846" evidence="1">
    <location>
        <begin position="8"/>
        <end position="106"/>
    </location>
</feature>
<evidence type="ECO:0000313" key="3">
    <source>
        <dbReference type="Proteomes" id="UP001198220"/>
    </source>
</evidence>
<dbReference type="Pfam" id="PF12957">
    <property type="entry name" value="DUF3846"/>
    <property type="match status" value="1"/>
</dbReference>